<keyword evidence="6" id="KW-0325">Glycoprotein</keyword>
<organism evidence="10 11">
    <name type="scientific">Actinacidiphila acididurans</name>
    <dbReference type="NCBI Taxonomy" id="2784346"/>
    <lineage>
        <taxon>Bacteria</taxon>
        <taxon>Bacillati</taxon>
        <taxon>Actinomycetota</taxon>
        <taxon>Actinomycetes</taxon>
        <taxon>Kitasatosporales</taxon>
        <taxon>Streptomycetaceae</taxon>
        <taxon>Actinacidiphila</taxon>
    </lineage>
</organism>
<dbReference type="Pfam" id="PF10435">
    <property type="entry name" value="BetaGal_dom2"/>
    <property type="match status" value="1"/>
</dbReference>
<dbReference type="Gene3D" id="3.20.20.80">
    <property type="entry name" value="Glycosidases"/>
    <property type="match status" value="1"/>
</dbReference>
<evidence type="ECO:0000256" key="3">
    <source>
        <dbReference type="ARBA" id="ARBA00012756"/>
    </source>
</evidence>
<accession>A0ABS2TN92</accession>
<dbReference type="PRINTS" id="PR00742">
    <property type="entry name" value="GLHYDRLASE35"/>
</dbReference>
<dbReference type="InterPro" id="IPR036833">
    <property type="entry name" value="BetaGal_dom3_sf"/>
</dbReference>
<keyword evidence="11" id="KW-1185">Reference proteome</keyword>
<dbReference type="SUPFAM" id="SSF51011">
    <property type="entry name" value="Glycosyl hydrolase domain"/>
    <property type="match status" value="1"/>
</dbReference>
<dbReference type="PROSITE" id="PS51318">
    <property type="entry name" value="TAT"/>
    <property type="match status" value="1"/>
</dbReference>
<evidence type="ECO:0000256" key="2">
    <source>
        <dbReference type="ARBA" id="ARBA00009809"/>
    </source>
</evidence>
<dbReference type="Proteomes" id="UP000749040">
    <property type="component" value="Unassembled WGS sequence"/>
</dbReference>
<evidence type="ECO:0000256" key="1">
    <source>
        <dbReference type="ARBA" id="ARBA00001412"/>
    </source>
</evidence>
<evidence type="ECO:0000256" key="4">
    <source>
        <dbReference type="ARBA" id="ARBA00022729"/>
    </source>
</evidence>
<feature type="domain" description="Beta-galactosidase" evidence="9">
    <location>
        <begin position="408"/>
        <end position="581"/>
    </location>
</feature>
<evidence type="ECO:0000313" key="11">
    <source>
        <dbReference type="Proteomes" id="UP000749040"/>
    </source>
</evidence>
<dbReference type="EC" id="3.2.1.23" evidence="3"/>
<proteinExistence type="inferred from homology"/>
<reference evidence="10 11" key="1">
    <citation type="submission" date="2021-01" db="EMBL/GenBank/DDBJ databases">
        <title>Streptomyces acididurans sp. nov., isolated from a peat swamp forest soil.</title>
        <authorList>
            <person name="Chantavorakit T."/>
            <person name="Duangmal K."/>
        </authorList>
    </citation>
    <scope>NUCLEOTIDE SEQUENCE [LARGE SCALE GENOMIC DNA]</scope>
    <source>
        <strain evidence="10 11">KK5PA1</strain>
    </source>
</reference>
<dbReference type="InterPro" id="IPR037110">
    <property type="entry name" value="Betagal_dom2_sf"/>
</dbReference>
<dbReference type="Gene3D" id="2.60.120.260">
    <property type="entry name" value="Galactose-binding domain-like"/>
    <property type="match status" value="2"/>
</dbReference>
<dbReference type="InterPro" id="IPR006311">
    <property type="entry name" value="TAT_signal"/>
</dbReference>
<evidence type="ECO:0000256" key="5">
    <source>
        <dbReference type="ARBA" id="ARBA00022801"/>
    </source>
</evidence>
<protein>
    <recommendedName>
        <fullName evidence="3">beta-galactosidase</fullName>
        <ecNumber evidence="3">3.2.1.23</ecNumber>
    </recommendedName>
</protein>
<evidence type="ECO:0000256" key="6">
    <source>
        <dbReference type="ARBA" id="ARBA00023180"/>
    </source>
</evidence>
<dbReference type="InterPro" id="IPR031330">
    <property type="entry name" value="Gly_Hdrlase_35_cat"/>
</dbReference>
<comment type="catalytic activity">
    <reaction evidence="1">
        <text>Hydrolysis of terminal non-reducing beta-D-galactose residues in beta-D-galactosides.</text>
        <dbReference type="EC" id="3.2.1.23"/>
    </reaction>
</comment>
<dbReference type="SUPFAM" id="SSF51445">
    <property type="entry name" value="(Trans)glycosidases"/>
    <property type="match status" value="1"/>
</dbReference>
<keyword evidence="5" id="KW-0378">Hydrolase</keyword>
<sequence>MELSRRRFAVLGTGVAAGTALGPGQVPGTAAAEEPAAAPAVTPAGTGAGTAHSVTFDPYSLIVDGARLPVWSGEFHPFRLPSPSLWRDVLQKFKASGYSAVSIYVAWNYHSPAPGVYDFTGVRDLGAMLDMAAETGLFVIVRPGPYINAEVDAGGYPGWLTATAGRARTDDPTYLGHVDEWLTAVDAVVAPRQYTNGGGTVLLYQLENEYASHITDGTGARYMAHLYGKVRADGIEVPLFHNDKGRNGYWVPGSFSTGGETGRYLYAFDGYPSPTGTPVDWGYFGPGGTKGGSTASPGTPGFLAEFGGGWFDCWGGAEFNGQGYAGARSSRDAVYERRAYLTNLANGIKLQNVYMTFGGTSWGWLPAPVVYTSYDYGAAIDEARNLTSKITPMKQIGHMLTAVPDLGRLDRAADVTAADPSVKVYHLVNSETSAHAYLIRNDTGTERSTTLPLTTADGGSVTVAVRAVARDAKVLLTGIAAGSRTLRWTTAQPMTQDTIGRQDVAVLVGRPGDPVDLALECAAEPRTTVLDGAAVASYDAGAGLLRITATLSGLTRLLISGGGTDTPLLLLLADDTASAQLWRYDTPSGPVLVRGPALVRTAQAAGATLHLTGDTTADSDLEVWAPRGIDTVFWNRSKVAVTGTSSGSLAARDKLAGPPQITLPALTGWRRAAENPESAPDFDDSAWTVADKATSFSTTKVPAGGPVLFADDYGFHYGDVWYRATWTGPVDAANIALAYQTGTQGALMAWLDGAPLGTHRMPVPTSSQATTGTWAATATFALPAAAAGDGTHVLAVLVRRMAHEEDGGGSDSHKSARGLVSAAFTPAGATAAPAPTWRLQGAAATMDPARGPMNTGGLYGERNGWHLPALDDSAWQPVVFPYTDTRQGVAWYRTSFRLTIPHDVDASLGLTLTDDPARAYRAQIFLNGWNIGQYINDVGPQHTFVLPAGLLDPHGRNTLALAVLTDGTDPAGPGTVTLTAMGTAAGGTQVDLVPTYDTV</sequence>
<comment type="caution">
    <text evidence="10">The sequence shown here is derived from an EMBL/GenBank/DDBJ whole genome shotgun (WGS) entry which is preliminary data.</text>
</comment>
<dbReference type="InterPro" id="IPR025972">
    <property type="entry name" value="BetaGal_dom3"/>
</dbReference>
<dbReference type="InterPro" id="IPR018954">
    <property type="entry name" value="Betagal_dom2"/>
</dbReference>
<dbReference type="EMBL" id="JADKYB010000003">
    <property type="protein sequence ID" value="MBM9504292.1"/>
    <property type="molecule type" value="Genomic_DNA"/>
</dbReference>
<dbReference type="SUPFAM" id="SSF49785">
    <property type="entry name" value="Galactose-binding domain-like"/>
    <property type="match status" value="2"/>
</dbReference>
<dbReference type="InterPro" id="IPR008979">
    <property type="entry name" value="Galactose-bd-like_sf"/>
</dbReference>
<dbReference type="Pfam" id="PF13364">
    <property type="entry name" value="BetaGal_ABD2"/>
    <property type="match status" value="2"/>
</dbReference>
<dbReference type="RefSeq" id="WP_205356152.1">
    <property type="nucleotide sequence ID" value="NZ_JADKYB010000003.1"/>
</dbReference>
<evidence type="ECO:0000313" key="10">
    <source>
        <dbReference type="EMBL" id="MBM9504292.1"/>
    </source>
</evidence>
<evidence type="ECO:0000256" key="7">
    <source>
        <dbReference type="ARBA" id="ARBA00023295"/>
    </source>
</evidence>
<name>A0ABS2TN92_9ACTN</name>
<dbReference type="InterPro" id="IPR001944">
    <property type="entry name" value="Glycoside_Hdrlase_35"/>
</dbReference>
<evidence type="ECO:0000256" key="8">
    <source>
        <dbReference type="RuleBase" id="RU003679"/>
    </source>
</evidence>
<dbReference type="SUPFAM" id="SSF117100">
    <property type="entry name" value="Beta-galactosidase LacA, domain 3"/>
    <property type="match status" value="1"/>
</dbReference>
<dbReference type="Gene3D" id="2.60.390.10">
    <property type="entry name" value="Beta-galactosidase, domain 3"/>
    <property type="match status" value="1"/>
</dbReference>
<dbReference type="Pfam" id="PF01301">
    <property type="entry name" value="Glyco_hydro_35"/>
    <property type="match status" value="1"/>
</dbReference>
<dbReference type="InterPro" id="IPR025300">
    <property type="entry name" value="BetaGal_jelly_roll_dom"/>
</dbReference>
<dbReference type="SMART" id="SM01029">
    <property type="entry name" value="BetaGal_dom2"/>
    <property type="match status" value="1"/>
</dbReference>
<keyword evidence="4" id="KW-0732">Signal</keyword>
<gene>
    <name evidence="10" type="ORF">ITX44_07040</name>
</gene>
<dbReference type="InterPro" id="IPR017853">
    <property type="entry name" value="GH"/>
</dbReference>
<evidence type="ECO:0000259" key="9">
    <source>
        <dbReference type="SMART" id="SM01029"/>
    </source>
</evidence>
<comment type="similarity">
    <text evidence="2 8">Belongs to the glycosyl hydrolase 35 family.</text>
</comment>
<dbReference type="Pfam" id="PF13363">
    <property type="entry name" value="BetaGal_dom3"/>
    <property type="match status" value="1"/>
</dbReference>
<keyword evidence="7" id="KW-0326">Glycosidase</keyword>
<dbReference type="Gene3D" id="2.102.20.10">
    <property type="entry name" value="Beta-galactosidase, domain 2"/>
    <property type="match status" value="1"/>
</dbReference>
<dbReference type="PANTHER" id="PTHR23421">
    <property type="entry name" value="BETA-GALACTOSIDASE RELATED"/>
    <property type="match status" value="1"/>
</dbReference>